<dbReference type="HAMAP" id="MF_00952">
    <property type="entry name" value="Topoisom_1_prok"/>
    <property type="match status" value="1"/>
</dbReference>
<evidence type="ECO:0000259" key="11">
    <source>
        <dbReference type="PROSITE" id="PS52039"/>
    </source>
</evidence>
<evidence type="ECO:0000313" key="13">
    <source>
        <dbReference type="Proteomes" id="UP000317243"/>
    </source>
</evidence>
<dbReference type="InterPro" id="IPR003602">
    <property type="entry name" value="Topo_IA_DNA-bd_dom"/>
</dbReference>
<accession>A0A5C5WIV4</accession>
<dbReference type="CDD" id="cd00186">
    <property type="entry name" value="TOP1Ac"/>
    <property type="match status" value="1"/>
</dbReference>
<protein>
    <recommendedName>
        <fullName evidence="8">DNA topoisomerase 1</fullName>
        <ecNumber evidence="8">5.6.2.1</ecNumber>
    </recommendedName>
    <alternativeName>
        <fullName evidence="8">DNA topoisomerase I</fullName>
    </alternativeName>
</protein>
<feature type="region of interest" description="Interaction with DNA" evidence="8">
    <location>
        <begin position="182"/>
        <end position="187"/>
    </location>
</feature>
<dbReference type="EMBL" id="SIHI01000015">
    <property type="protein sequence ID" value="TWT50025.1"/>
    <property type="molecule type" value="Genomic_DNA"/>
</dbReference>
<evidence type="ECO:0000256" key="8">
    <source>
        <dbReference type="HAMAP-Rule" id="MF_00952"/>
    </source>
</evidence>
<comment type="function">
    <text evidence="8">Releases the supercoiling and torsional tension of DNA, which is introduced during the DNA replication and transcription, by transiently cleaving and rejoining one strand of the DNA duplex. Introduces a single-strand break via transesterification at a target site in duplex DNA. The scissile phosphodiester is attacked by the catalytic tyrosine of the enzyme, resulting in the formation of a DNA-(5'-phosphotyrosyl)-enzyme intermediate and the expulsion of a 3'-OH DNA strand. The free DNA strand then undergoes passage around the unbroken strand, thus removing DNA supercoils. Finally, in the religation step, the DNA 3'-OH attacks the covalent intermediate to expel the active-site tyrosine and restore the DNA phosphodiester backbone.</text>
</comment>
<dbReference type="InterPro" id="IPR006171">
    <property type="entry name" value="TOPRIM_dom"/>
</dbReference>
<evidence type="ECO:0000256" key="5">
    <source>
        <dbReference type="ARBA" id="ARBA00023029"/>
    </source>
</evidence>
<comment type="subunit">
    <text evidence="8">Monomer.</text>
</comment>
<dbReference type="Pfam" id="PF01751">
    <property type="entry name" value="Toprim"/>
    <property type="match status" value="1"/>
</dbReference>
<comment type="caution">
    <text evidence="12">The sequence shown here is derived from an EMBL/GenBank/DDBJ whole genome shotgun (WGS) entry which is preliminary data.</text>
</comment>
<dbReference type="GO" id="GO:0006265">
    <property type="term" value="P:DNA topological change"/>
    <property type="evidence" value="ECO:0007669"/>
    <property type="project" value="UniProtKB-UniRule"/>
</dbReference>
<dbReference type="Proteomes" id="UP000317243">
    <property type="component" value="Unassembled WGS sequence"/>
</dbReference>
<evidence type="ECO:0000256" key="3">
    <source>
        <dbReference type="ARBA" id="ARBA00022723"/>
    </source>
</evidence>
<evidence type="ECO:0000256" key="1">
    <source>
        <dbReference type="ARBA" id="ARBA00000213"/>
    </source>
</evidence>
<name>A0A5C5WIV4_9PLAN</name>
<dbReference type="InterPro" id="IPR025589">
    <property type="entry name" value="Toprim_C_rpt"/>
</dbReference>
<sequence length="901" mass="100383">MVASKKKKKGLVIVESPAKARKIAGFLGSDYEVRASMGHVRDLPEKAADIPEAFKKEAWTRLGVNVEDKFAPLYVVSPAKKKVVKELKALLKDAEELIIATDEDREGESIGWHLVDILQPKVPVKRMTFSEITKKAILEALQSTREIDMNLVEAQETRRVLDRLYGYTLSPLLWTKVRRGLSAGRVQSVAVRVLVQRELERRAFRSGTYWDLKAFLDTDQKETIEAMLWSVGGQRIATGKDFDEHTGRIKDGSKVLLMEEQATRDLHSRLLNEKWSVSNVEHRTQTRKPPAPFTTSTLQQEANRKLGLSARETMQVAQRLYEDGNITYMRTDSVTLSQEAVTATRNRIEDNYGQNYLSSSVRQYSNKTKNAQEAHEAIRPAGTEMKTADELKLSGRESKLYDMIWKRTIATQMAEAQLRFDTVTIQAGDAEFRATGRKVLFPGYFRAYVEGSDDPEAALEDQDATLPDLKEGTGLSCTEIEPLSHETKPPARFTEASIVRKLEEEGVGRPSTYASIIGTIQDRGYVRKVGNQLVPTFTALAVNQLLENYFPKIVDLQFTAQMEQDLDDISNGEADKIPYLEKFYSGDDGLNQQVESKKEQIDPREVCTLKLDSLSSAVRVGRYGPFLEADDDEGEPVNASLPDDIAPADLDDETAQKLIELKKQGPQSIGMHPEEGLPIYVLTGPFGPYLQLGEVVEDGPKPKRVSIPKNIDPTSIELDKAIDLISLPRRLGHHPEDNRVVNAGIGRFGPYVQHAGKYKSLGKEDDVLTIELDRAVELLKLAKTRSAPTPIRELGTHPESEEAVAIFEGRYGPYVKLGKINATIPKDKDPQSITLAEAVELINEKAAKTGKKVGKKKATKKKAAKKKKATKKKAAKKKTVKKKGTKKKAAKSESADEESSS</sequence>
<comment type="catalytic activity">
    <reaction evidence="1 8">
        <text>ATP-independent breakage of single-stranded DNA, followed by passage and rejoining.</text>
        <dbReference type="EC" id="5.6.2.1"/>
    </reaction>
</comment>
<dbReference type="InterPro" id="IPR013825">
    <property type="entry name" value="Topo_IA_cen_sub2"/>
</dbReference>
<dbReference type="RefSeq" id="WP_146511145.1">
    <property type="nucleotide sequence ID" value="NZ_SIHI01000015.1"/>
</dbReference>
<dbReference type="Gene3D" id="1.10.290.10">
    <property type="entry name" value="Topoisomerase I, domain 4"/>
    <property type="match status" value="1"/>
</dbReference>
<dbReference type="PANTHER" id="PTHR42785:SF1">
    <property type="entry name" value="DNA TOPOISOMERASE"/>
    <property type="match status" value="1"/>
</dbReference>
<reference evidence="12 13" key="1">
    <citation type="submission" date="2019-02" db="EMBL/GenBank/DDBJ databases">
        <title>Deep-cultivation of Planctomycetes and their phenomic and genomic characterization uncovers novel biology.</title>
        <authorList>
            <person name="Wiegand S."/>
            <person name="Jogler M."/>
            <person name="Boedeker C."/>
            <person name="Pinto D."/>
            <person name="Vollmers J."/>
            <person name="Rivas-Marin E."/>
            <person name="Kohn T."/>
            <person name="Peeters S.H."/>
            <person name="Heuer A."/>
            <person name="Rast P."/>
            <person name="Oberbeckmann S."/>
            <person name="Bunk B."/>
            <person name="Jeske O."/>
            <person name="Meyerdierks A."/>
            <person name="Storesund J.E."/>
            <person name="Kallscheuer N."/>
            <person name="Luecker S."/>
            <person name="Lage O.M."/>
            <person name="Pohl T."/>
            <person name="Merkel B.J."/>
            <person name="Hornburger P."/>
            <person name="Mueller R.-W."/>
            <person name="Bruemmer F."/>
            <person name="Labrenz M."/>
            <person name="Spormann A.M."/>
            <person name="Op Den Camp H."/>
            <person name="Overmann J."/>
            <person name="Amann R."/>
            <person name="Jetten M.S.M."/>
            <person name="Mascher T."/>
            <person name="Medema M.H."/>
            <person name="Devos D.P."/>
            <person name="Kaster A.-K."/>
            <person name="Ovreas L."/>
            <person name="Rohde M."/>
            <person name="Galperin M.Y."/>
            <person name="Jogler C."/>
        </authorList>
    </citation>
    <scope>NUCLEOTIDE SEQUENCE [LARGE SCALE GENOMIC DNA]</scope>
    <source>
        <strain evidence="12 13">KOR42</strain>
    </source>
</reference>
<keyword evidence="13" id="KW-1185">Reference proteome</keyword>
<feature type="site" description="Interaction with DNA" evidence="8">
    <location>
        <position position="158"/>
    </location>
</feature>
<dbReference type="InterPro" id="IPR023406">
    <property type="entry name" value="Topo_IA_AS"/>
</dbReference>
<dbReference type="SMART" id="SM00437">
    <property type="entry name" value="TOP1Ac"/>
    <property type="match status" value="1"/>
</dbReference>
<keyword evidence="4" id="KW-0460">Magnesium</keyword>
<feature type="site" description="Interaction with DNA" evidence="8">
    <location>
        <position position="330"/>
    </location>
</feature>
<evidence type="ECO:0000313" key="12">
    <source>
        <dbReference type="EMBL" id="TWT50025.1"/>
    </source>
</evidence>
<gene>
    <name evidence="8 12" type="primary">topA</name>
    <name evidence="12" type="ORF">KOR42_37090</name>
</gene>
<dbReference type="InterPro" id="IPR013824">
    <property type="entry name" value="Topo_IA_cen_sub1"/>
</dbReference>
<dbReference type="SMART" id="SM00436">
    <property type="entry name" value="TOP1Bc"/>
    <property type="match status" value="1"/>
</dbReference>
<dbReference type="InterPro" id="IPR013826">
    <property type="entry name" value="Topo_IA_cen_sub3"/>
</dbReference>
<feature type="region of interest" description="Disordered" evidence="9">
    <location>
        <begin position="847"/>
        <end position="901"/>
    </location>
</feature>
<proteinExistence type="inferred from homology"/>
<dbReference type="EC" id="5.6.2.1" evidence="8"/>
<evidence type="ECO:0000256" key="6">
    <source>
        <dbReference type="ARBA" id="ARBA00023125"/>
    </source>
</evidence>
<keyword evidence="3" id="KW-0479">Metal-binding</keyword>
<organism evidence="12 13">
    <name type="scientific">Thalassoglobus neptunius</name>
    <dbReference type="NCBI Taxonomy" id="1938619"/>
    <lineage>
        <taxon>Bacteria</taxon>
        <taxon>Pseudomonadati</taxon>
        <taxon>Planctomycetota</taxon>
        <taxon>Planctomycetia</taxon>
        <taxon>Planctomycetales</taxon>
        <taxon>Planctomycetaceae</taxon>
        <taxon>Thalassoglobus</taxon>
    </lineage>
</organism>
<dbReference type="SMART" id="SM00493">
    <property type="entry name" value="TOPRIM"/>
    <property type="match status" value="1"/>
</dbReference>
<dbReference type="PROSITE" id="PS52039">
    <property type="entry name" value="TOPO_IA_2"/>
    <property type="match status" value="1"/>
</dbReference>
<dbReference type="PROSITE" id="PS00396">
    <property type="entry name" value="TOPO_IA_1"/>
    <property type="match status" value="1"/>
</dbReference>
<dbReference type="InterPro" id="IPR028612">
    <property type="entry name" value="Topoisom_1_IA"/>
</dbReference>
<feature type="compositionally biased region" description="Basic residues" evidence="9">
    <location>
        <begin position="848"/>
        <end position="889"/>
    </location>
</feature>
<dbReference type="PRINTS" id="PR00417">
    <property type="entry name" value="PRTPISMRASEI"/>
</dbReference>
<feature type="active site" description="O-(5'-phospho-DNA)-tyrosine intermediate" evidence="8">
    <location>
        <position position="328"/>
    </location>
</feature>
<dbReference type="CDD" id="cd03363">
    <property type="entry name" value="TOPRIM_TopoIA_TopoI"/>
    <property type="match status" value="1"/>
</dbReference>
<dbReference type="Gene3D" id="2.70.20.10">
    <property type="entry name" value="Topoisomerase I, domain 3"/>
    <property type="match status" value="1"/>
</dbReference>
<dbReference type="InterPro" id="IPR013497">
    <property type="entry name" value="Topo_IA_cen"/>
</dbReference>
<evidence type="ECO:0000259" key="10">
    <source>
        <dbReference type="PROSITE" id="PS50880"/>
    </source>
</evidence>
<dbReference type="OrthoDB" id="9804262at2"/>
<feature type="site" description="Interaction with DNA" evidence="8">
    <location>
        <position position="162"/>
    </location>
</feature>
<dbReference type="NCBIfam" id="TIGR01051">
    <property type="entry name" value="topA_bact"/>
    <property type="match status" value="1"/>
</dbReference>
<evidence type="ECO:0000256" key="7">
    <source>
        <dbReference type="ARBA" id="ARBA00023235"/>
    </source>
</evidence>
<dbReference type="Gene3D" id="3.40.50.140">
    <property type="match status" value="1"/>
</dbReference>
<dbReference type="InterPro" id="IPR000380">
    <property type="entry name" value="Topo_IA"/>
</dbReference>
<dbReference type="InterPro" id="IPR005733">
    <property type="entry name" value="TopoI_bac-type"/>
</dbReference>
<evidence type="ECO:0000256" key="4">
    <source>
        <dbReference type="ARBA" id="ARBA00022842"/>
    </source>
</evidence>
<keyword evidence="7 8" id="KW-0413">Isomerase</keyword>
<dbReference type="InterPro" id="IPR003601">
    <property type="entry name" value="Topo_IA_2"/>
</dbReference>
<evidence type="ECO:0000256" key="9">
    <source>
        <dbReference type="SAM" id="MobiDB-lite"/>
    </source>
</evidence>
<dbReference type="InterPro" id="IPR034149">
    <property type="entry name" value="TOPRIM_TopoI"/>
</dbReference>
<dbReference type="GO" id="GO:0003917">
    <property type="term" value="F:DNA topoisomerase type I (single strand cut, ATP-independent) activity"/>
    <property type="evidence" value="ECO:0007669"/>
    <property type="project" value="UniProtKB-UniRule"/>
</dbReference>
<dbReference type="PANTHER" id="PTHR42785">
    <property type="entry name" value="DNA TOPOISOMERASE, TYPE IA, CORE"/>
    <property type="match status" value="1"/>
</dbReference>
<feature type="domain" description="Toprim" evidence="10">
    <location>
        <begin position="9"/>
        <end position="133"/>
    </location>
</feature>
<dbReference type="GO" id="GO:0003677">
    <property type="term" value="F:DNA binding"/>
    <property type="evidence" value="ECO:0007669"/>
    <property type="project" value="UniProtKB-KW"/>
</dbReference>
<feature type="site" description="Interaction with DNA" evidence="8">
    <location>
        <position position="159"/>
    </location>
</feature>
<feature type="site" description="Interaction with DNA" evidence="8">
    <location>
        <position position="39"/>
    </location>
</feature>
<comment type="similarity">
    <text evidence="2 8">Belongs to the type IA topoisomerase family.</text>
</comment>
<dbReference type="SUPFAM" id="SSF56712">
    <property type="entry name" value="Prokaryotic type I DNA topoisomerase"/>
    <property type="match status" value="1"/>
</dbReference>
<evidence type="ECO:0000256" key="2">
    <source>
        <dbReference type="ARBA" id="ARBA00009446"/>
    </source>
</evidence>
<dbReference type="PROSITE" id="PS50880">
    <property type="entry name" value="TOPRIM"/>
    <property type="match status" value="1"/>
</dbReference>
<dbReference type="Pfam" id="PF13368">
    <property type="entry name" value="Toprim_C_rpt"/>
    <property type="match status" value="4"/>
</dbReference>
<dbReference type="Pfam" id="PF01131">
    <property type="entry name" value="Topoisom_bac"/>
    <property type="match status" value="1"/>
</dbReference>
<dbReference type="GO" id="GO:0046872">
    <property type="term" value="F:metal ion binding"/>
    <property type="evidence" value="ECO:0007669"/>
    <property type="project" value="UniProtKB-KW"/>
</dbReference>
<keyword evidence="6 8" id="KW-0238">DNA-binding</keyword>
<keyword evidence="5 8" id="KW-0799">Topoisomerase</keyword>
<dbReference type="AlphaFoldDB" id="A0A5C5WIV4"/>
<feature type="site" description="Interaction with DNA" evidence="8">
    <location>
        <position position="523"/>
    </location>
</feature>
<dbReference type="InterPro" id="IPR023405">
    <property type="entry name" value="Topo_IA_core_domain"/>
</dbReference>
<feature type="site" description="Interaction with DNA" evidence="8">
    <location>
        <position position="174"/>
    </location>
</feature>
<feature type="site" description="Interaction with DNA" evidence="8">
    <location>
        <position position="167"/>
    </location>
</feature>
<dbReference type="Gene3D" id="1.10.460.10">
    <property type="entry name" value="Topoisomerase I, domain 2"/>
    <property type="match status" value="1"/>
</dbReference>
<feature type="domain" description="Topo IA-type catalytic" evidence="11">
    <location>
        <begin position="148"/>
        <end position="591"/>
    </location>
</feature>